<dbReference type="GO" id="GO:0098046">
    <property type="term" value="C:type V protein secretion system complex"/>
    <property type="evidence" value="ECO:0007669"/>
    <property type="project" value="TreeGrafter"/>
</dbReference>
<dbReference type="GO" id="GO:0008320">
    <property type="term" value="F:protein transmembrane transporter activity"/>
    <property type="evidence" value="ECO:0007669"/>
    <property type="project" value="TreeGrafter"/>
</dbReference>
<dbReference type="OrthoDB" id="596066at2"/>
<protein>
    <submittedName>
        <fullName evidence="11">Heme/hemopexin transporter protein HuxB</fullName>
    </submittedName>
</protein>
<dbReference type="KEGG" id="mana:MAMMFC1_00754"/>
<evidence type="ECO:0000256" key="7">
    <source>
        <dbReference type="ARBA" id="ARBA00023136"/>
    </source>
</evidence>
<evidence type="ECO:0000313" key="11">
    <source>
        <dbReference type="EMBL" id="BBB90106.1"/>
    </source>
</evidence>
<feature type="signal peptide" evidence="9">
    <location>
        <begin position="1"/>
        <end position="29"/>
    </location>
</feature>
<comment type="subcellular location">
    <subcellularLocation>
        <location evidence="1">Cell outer membrane</location>
    </subcellularLocation>
</comment>
<sequence length="563" mass="60829">MLSKKRRNGKLCLSLAVALIFGAASSVSGFDKPDAGKTAGSLEERKIFERSQSDVNIEIEQQGKSVSPSTQGPRVKVAGVHITGQTIFSEDRLRAVVQDTLGRELTLSQLEDLAARIAEYLHEQGYIVAYAYIPAQDIKDGVVEIAVEIGQYGDLDIRNHSQLADSAVDRLLSSIKSGDYIKSDSLERALLLLNDTSGVNVQATLAPGKTSGTADLIVEINDTAKTTGQISIDNYGIRFTGQIRGSISLTANNPSGLGDAVNIREITAGRGLNDTTWNYLLPVGGQGLRLGLGYAQLHYALREDFADLNASGESKTTGIYVTYPLVRSRNYNLYSRIGYEHKKLEDRIDALASITDKRAQVWAFGLSGDSRDKWGGGGINSFALTFAAGSLTIDSSEAQAIDSITAQTAGSYSKANISFSRMQYLNSRLTFYLGLTGQFADKNLDSSEKLCLGGVNGVRAYPQSEASGDQGYLVNGELRWNLPTPAFQLAAFIDSGQITINKKPWPDAGVNSRHLTGAGLGLIFSKAEDYSIRLDYAWKLTSDPATADTDKSGRFWLQGVKNI</sequence>
<evidence type="ECO:0000256" key="9">
    <source>
        <dbReference type="SAM" id="SignalP"/>
    </source>
</evidence>
<dbReference type="PROSITE" id="PS51779">
    <property type="entry name" value="POTRA"/>
    <property type="match status" value="1"/>
</dbReference>
<dbReference type="Pfam" id="PF03865">
    <property type="entry name" value="ShlB"/>
    <property type="match status" value="1"/>
</dbReference>
<keyword evidence="12" id="KW-1185">Reference proteome</keyword>
<dbReference type="Gene3D" id="2.40.160.50">
    <property type="entry name" value="membrane protein fhac: a member of the omp85/tpsb transporter family"/>
    <property type="match status" value="1"/>
</dbReference>
<keyword evidence="6" id="KW-0653">Protein transport</keyword>
<dbReference type="Proteomes" id="UP000276437">
    <property type="component" value="Chromosome"/>
</dbReference>
<dbReference type="InterPro" id="IPR013686">
    <property type="entry name" value="Polypept-transport_assoc_ShlB"/>
</dbReference>
<keyword evidence="5" id="KW-0812">Transmembrane</keyword>
<reference evidence="11 12" key="1">
    <citation type="journal article" date="2018" name="Int. J. Syst. Evol. Microbiol.">
        <title>Methylomusa anaerophila gen. nov., sp. nov., an anaerobic methanol-utilizing bacterium isolated from a microbial fuel cell.</title>
        <authorList>
            <person name="Amano N."/>
            <person name="Yamamuro A."/>
            <person name="Miyahara M."/>
            <person name="Kouzuma A."/>
            <person name="Abe T."/>
            <person name="Watanabe K."/>
        </authorList>
    </citation>
    <scope>NUCLEOTIDE SEQUENCE [LARGE SCALE GENOMIC DNA]</scope>
    <source>
        <strain evidence="11 12">MMFC1</strain>
    </source>
</reference>
<comment type="similarity">
    <text evidence="2">Belongs to the TPS (TC 1.B.20) family.</text>
</comment>
<proteinExistence type="inferred from homology"/>
<dbReference type="InterPro" id="IPR034746">
    <property type="entry name" value="POTRA"/>
</dbReference>
<dbReference type="AlphaFoldDB" id="A0A348AGA8"/>
<evidence type="ECO:0000259" key="10">
    <source>
        <dbReference type="PROSITE" id="PS51779"/>
    </source>
</evidence>
<dbReference type="Pfam" id="PF08479">
    <property type="entry name" value="POTRA_2"/>
    <property type="match status" value="1"/>
</dbReference>
<keyword evidence="8" id="KW-0998">Cell outer membrane</keyword>
<keyword evidence="7" id="KW-0472">Membrane</keyword>
<dbReference type="PANTHER" id="PTHR34597:SF1">
    <property type="entry name" value="HEME_HEMOPEXIN TRANSPORTER PROTEIN HUXB"/>
    <property type="match status" value="1"/>
</dbReference>
<dbReference type="RefSeq" id="WP_126306588.1">
    <property type="nucleotide sequence ID" value="NZ_AP018449.1"/>
</dbReference>
<dbReference type="GO" id="GO:0009279">
    <property type="term" value="C:cell outer membrane"/>
    <property type="evidence" value="ECO:0007669"/>
    <property type="project" value="UniProtKB-SubCell"/>
</dbReference>
<dbReference type="PANTHER" id="PTHR34597">
    <property type="entry name" value="SLR1661 PROTEIN"/>
    <property type="match status" value="1"/>
</dbReference>
<dbReference type="EMBL" id="AP018449">
    <property type="protein sequence ID" value="BBB90106.1"/>
    <property type="molecule type" value="Genomic_DNA"/>
</dbReference>
<evidence type="ECO:0000256" key="2">
    <source>
        <dbReference type="ARBA" id="ARBA00009055"/>
    </source>
</evidence>
<keyword evidence="4" id="KW-1134">Transmembrane beta strand</keyword>
<accession>A0A348AGA8</accession>
<feature type="chain" id="PRO_5016930888" evidence="9">
    <location>
        <begin position="30"/>
        <end position="563"/>
    </location>
</feature>
<evidence type="ECO:0000256" key="1">
    <source>
        <dbReference type="ARBA" id="ARBA00004442"/>
    </source>
</evidence>
<dbReference type="GO" id="GO:0046819">
    <property type="term" value="P:protein secretion by the type V secretion system"/>
    <property type="evidence" value="ECO:0007669"/>
    <property type="project" value="TreeGrafter"/>
</dbReference>
<evidence type="ECO:0000256" key="5">
    <source>
        <dbReference type="ARBA" id="ARBA00022692"/>
    </source>
</evidence>
<evidence type="ECO:0000256" key="4">
    <source>
        <dbReference type="ARBA" id="ARBA00022452"/>
    </source>
</evidence>
<name>A0A348AGA8_9FIRM</name>
<dbReference type="Gene3D" id="3.10.20.310">
    <property type="entry name" value="membrane protein fhac"/>
    <property type="match status" value="1"/>
</dbReference>
<evidence type="ECO:0000313" key="12">
    <source>
        <dbReference type="Proteomes" id="UP000276437"/>
    </source>
</evidence>
<evidence type="ECO:0000256" key="8">
    <source>
        <dbReference type="ARBA" id="ARBA00023237"/>
    </source>
</evidence>
<organism evidence="11 12">
    <name type="scientific">Methylomusa anaerophila</name>
    <dbReference type="NCBI Taxonomy" id="1930071"/>
    <lineage>
        <taxon>Bacteria</taxon>
        <taxon>Bacillati</taxon>
        <taxon>Bacillota</taxon>
        <taxon>Negativicutes</taxon>
        <taxon>Selenomonadales</taxon>
        <taxon>Sporomusaceae</taxon>
        <taxon>Methylomusa</taxon>
    </lineage>
</organism>
<dbReference type="InterPro" id="IPR005565">
    <property type="entry name" value="Hemolysn_activator_HlyB_C"/>
</dbReference>
<evidence type="ECO:0000256" key="3">
    <source>
        <dbReference type="ARBA" id="ARBA00022448"/>
    </source>
</evidence>
<keyword evidence="3" id="KW-0813">Transport</keyword>
<keyword evidence="9" id="KW-0732">Signal</keyword>
<evidence type="ECO:0000256" key="6">
    <source>
        <dbReference type="ARBA" id="ARBA00022927"/>
    </source>
</evidence>
<dbReference type="InterPro" id="IPR051544">
    <property type="entry name" value="TPS_OM_transporter"/>
</dbReference>
<feature type="domain" description="POTRA" evidence="10">
    <location>
        <begin position="75"/>
        <end position="150"/>
    </location>
</feature>
<gene>
    <name evidence="11" type="primary">hxuB_1</name>
    <name evidence="11" type="ORF">MAMMFC1_00754</name>
</gene>